<evidence type="ECO:0000259" key="1">
    <source>
        <dbReference type="Pfam" id="PF08241"/>
    </source>
</evidence>
<dbReference type="CDD" id="cd02440">
    <property type="entry name" value="AdoMet_MTases"/>
    <property type="match status" value="1"/>
</dbReference>
<dbReference type="RefSeq" id="WP_310366727.1">
    <property type="nucleotide sequence ID" value="NZ_JAVDYB010000001.1"/>
</dbReference>
<accession>A0AAE3YKP8</accession>
<organism evidence="2 3">
    <name type="scientific">Catenuloplanes atrovinosus</name>
    <dbReference type="NCBI Taxonomy" id="137266"/>
    <lineage>
        <taxon>Bacteria</taxon>
        <taxon>Bacillati</taxon>
        <taxon>Actinomycetota</taxon>
        <taxon>Actinomycetes</taxon>
        <taxon>Micromonosporales</taxon>
        <taxon>Micromonosporaceae</taxon>
        <taxon>Catenuloplanes</taxon>
    </lineage>
</organism>
<dbReference type="Gene3D" id="3.40.50.150">
    <property type="entry name" value="Vaccinia Virus protein VP39"/>
    <property type="match status" value="1"/>
</dbReference>
<dbReference type="InterPro" id="IPR029063">
    <property type="entry name" value="SAM-dependent_MTases_sf"/>
</dbReference>
<dbReference type="Pfam" id="PF08241">
    <property type="entry name" value="Methyltransf_11"/>
    <property type="match status" value="1"/>
</dbReference>
<dbReference type="AlphaFoldDB" id="A0AAE3YKP8"/>
<keyword evidence="3" id="KW-1185">Reference proteome</keyword>
<name>A0AAE3YKP8_9ACTN</name>
<dbReference type="InterPro" id="IPR013216">
    <property type="entry name" value="Methyltransf_11"/>
</dbReference>
<comment type="caution">
    <text evidence="2">The sequence shown here is derived from an EMBL/GenBank/DDBJ whole genome shotgun (WGS) entry which is preliminary data.</text>
</comment>
<feature type="domain" description="Methyltransferase type 11" evidence="1">
    <location>
        <begin position="48"/>
        <end position="140"/>
    </location>
</feature>
<gene>
    <name evidence="2" type="ORF">J2S41_002362</name>
</gene>
<evidence type="ECO:0000313" key="3">
    <source>
        <dbReference type="Proteomes" id="UP001183643"/>
    </source>
</evidence>
<proteinExistence type="predicted"/>
<dbReference type="EMBL" id="JAVDYB010000001">
    <property type="protein sequence ID" value="MDR7275584.1"/>
    <property type="molecule type" value="Genomic_DNA"/>
</dbReference>
<evidence type="ECO:0000313" key="2">
    <source>
        <dbReference type="EMBL" id="MDR7275584.1"/>
    </source>
</evidence>
<dbReference type="GO" id="GO:0008757">
    <property type="term" value="F:S-adenosylmethionine-dependent methyltransferase activity"/>
    <property type="evidence" value="ECO:0007669"/>
    <property type="project" value="InterPro"/>
</dbReference>
<keyword evidence="2" id="KW-0830">Ubiquinone</keyword>
<dbReference type="SUPFAM" id="SSF53335">
    <property type="entry name" value="S-adenosyl-L-methionine-dependent methyltransferases"/>
    <property type="match status" value="1"/>
</dbReference>
<protein>
    <submittedName>
        <fullName evidence="2">Ubiquinone/menaquinone biosynthesis C-methylase UbiE</fullName>
    </submittedName>
</protein>
<reference evidence="2" key="1">
    <citation type="submission" date="2023-07" db="EMBL/GenBank/DDBJ databases">
        <title>Sequencing the genomes of 1000 actinobacteria strains.</title>
        <authorList>
            <person name="Klenk H.-P."/>
        </authorList>
    </citation>
    <scope>NUCLEOTIDE SEQUENCE</scope>
    <source>
        <strain evidence="2">DSM 44707</strain>
    </source>
</reference>
<dbReference type="Proteomes" id="UP001183643">
    <property type="component" value="Unassembled WGS sequence"/>
</dbReference>
<sequence length="230" mass="25400">MDLDTVGKTRWNDTYVISENPNLWGDPPVPFVHTAADIFAADNAHVVLDLPVGDGRNVLPLAARFPAVVGGDASDNGLALCANRLKQAGVGNVLLQKTDIFGTSFLDDSFDGIFCCEVLGHLQNPVDALRELLRIVRPGRQVVTNLFADDEPIRTDPAMAEIAPGDYQFLERIFFRFYDEAAAREVAAKVADLAELVSIDHIDWIDPPHEGYRNYEHGHASWLLVLRKHG</sequence>